<evidence type="ECO:0000313" key="2">
    <source>
        <dbReference type="EMBL" id="MBB5937421.1"/>
    </source>
</evidence>
<dbReference type="Proteomes" id="UP000588098">
    <property type="component" value="Unassembled WGS sequence"/>
</dbReference>
<protein>
    <submittedName>
        <fullName evidence="2">Enamine deaminase RidA (YjgF/YER057c/UK114 family)</fullName>
    </submittedName>
</protein>
<dbReference type="InterPro" id="IPR006175">
    <property type="entry name" value="YjgF/YER057c/UK114"/>
</dbReference>
<dbReference type="GO" id="GO:0005829">
    <property type="term" value="C:cytosol"/>
    <property type="evidence" value="ECO:0007669"/>
    <property type="project" value="TreeGrafter"/>
</dbReference>
<reference evidence="2 3" key="1">
    <citation type="submission" date="2020-08" db="EMBL/GenBank/DDBJ databases">
        <title>Genomic Encyclopedia of Type Strains, Phase III (KMG-III): the genomes of soil and plant-associated and newly described type strains.</title>
        <authorList>
            <person name="Whitman W."/>
        </authorList>
    </citation>
    <scope>NUCLEOTIDE SEQUENCE [LARGE SCALE GENOMIC DNA]</scope>
    <source>
        <strain evidence="2 3">CECT 8305</strain>
    </source>
</reference>
<keyword evidence="3" id="KW-1185">Reference proteome</keyword>
<comment type="similarity">
    <text evidence="1">Belongs to the RutC family.</text>
</comment>
<dbReference type="SUPFAM" id="SSF55298">
    <property type="entry name" value="YjgF-like"/>
    <property type="match status" value="1"/>
</dbReference>
<comment type="caution">
    <text evidence="2">The sequence shown here is derived from an EMBL/GenBank/DDBJ whole genome shotgun (WGS) entry which is preliminary data.</text>
</comment>
<evidence type="ECO:0000256" key="1">
    <source>
        <dbReference type="ARBA" id="ARBA00010552"/>
    </source>
</evidence>
<dbReference type="PANTHER" id="PTHR11803:SF58">
    <property type="entry name" value="PROTEIN HMF1-RELATED"/>
    <property type="match status" value="1"/>
</dbReference>
<dbReference type="Pfam" id="PF01042">
    <property type="entry name" value="Ribonuc_L-PSP"/>
    <property type="match status" value="1"/>
</dbReference>
<dbReference type="AlphaFoldDB" id="A0A7W9QBX2"/>
<dbReference type="GO" id="GO:0019239">
    <property type="term" value="F:deaminase activity"/>
    <property type="evidence" value="ECO:0007669"/>
    <property type="project" value="TreeGrafter"/>
</dbReference>
<name>A0A7W9QBX2_9ACTN</name>
<accession>A0A7W9QBX2</accession>
<organism evidence="2 3">
    <name type="scientific">Streptomyces zagrosensis</name>
    <dbReference type="NCBI Taxonomy" id="1042984"/>
    <lineage>
        <taxon>Bacteria</taxon>
        <taxon>Bacillati</taxon>
        <taxon>Actinomycetota</taxon>
        <taxon>Actinomycetes</taxon>
        <taxon>Kitasatosporales</taxon>
        <taxon>Streptomycetaceae</taxon>
        <taxon>Streptomyces</taxon>
    </lineage>
</organism>
<proteinExistence type="inferred from homology"/>
<dbReference type="EMBL" id="JACHJL010000011">
    <property type="protein sequence ID" value="MBB5937421.1"/>
    <property type="molecule type" value="Genomic_DNA"/>
</dbReference>
<dbReference type="RefSeq" id="WP_184574360.1">
    <property type="nucleotide sequence ID" value="NZ_JACHJL010000011.1"/>
</dbReference>
<sequence>MAEHTQIIAPDGIAPGNGYSHVVMGSGTLIAISGQISVDEHGALVGEGDPEAQARQVFANLRRCLDAAGATFADVVKLTFYVTDVAFMPALRAARDAHIDAAKPPASSAVQVAALVRPELLVEVDAFAVLDR</sequence>
<dbReference type="Gene3D" id="3.30.1330.40">
    <property type="entry name" value="RutC-like"/>
    <property type="match status" value="1"/>
</dbReference>
<dbReference type="InterPro" id="IPR035959">
    <property type="entry name" value="RutC-like_sf"/>
</dbReference>
<dbReference type="PANTHER" id="PTHR11803">
    <property type="entry name" value="2-IMINOBUTANOATE/2-IMINOPROPANOATE DEAMINASE RIDA"/>
    <property type="match status" value="1"/>
</dbReference>
<evidence type="ECO:0000313" key="3">
    <source>
        <dbReference type="Proteomes" id="UP000588098"/>
    </source>
</evidence>
<gene>
    <name evidence="2" type="ORF">FHS42_004500</name>
</gene>
<dbReference type="CDD" id="cd00448">
    <property type="entry name" value="YjgF_YER057c_UK114_family"/>
    <property type="match status" value="1"/>
</dbReference>